<dbReference type="OrthoDB" id="3931433at2759"/>
<gene>
    <name evidence="2" type="ORF">GcC1_005032</name>
</gene>
<dbReference type="InterPro" id="IPR004875">
    <property type="entry name" value="DDE_SF_endonuclease_dom"/>
</dbReference>
<evidence type="ECO:0000313" key="2">
    <source>
        <dbReference type="EMBL" id="RKF83238.1"/>
    </source>
</evidence>
<dbReference type="EMBL" id="MCBR01000529">
    <property type="protein sequence ID" value="RKF83238.1"/>
    <property type="molecule type" value="Genomic_DNA"/>
</dbReference>
<name>A0A420J8X2_9PEZI</name>
<evidence type="ECO:0000313" key="3">
    <source>
        <dbReference type="Proteomes" id="UP000285405"/>
    </source>
</evidence>
<dbReference type="Proteomes" id="UP000285405">
    <property type="component" value="Unassembled WGS sequence"/>
</dbReference>
<reference evidence="2 3" key="1">
    <citation type="journal article" date="2018" name="BMC Genomics">
        <title>Comparative genome analyses reveal sequence features reflecting distinct modes of host-adaptation between dicot and monocot powdery mildew.</title>
        <authorList>
            <person name="Wu Y."/>
            <person name="Ma X."/>
            <person name="Pan Z."/>
            <person name="Kale S.D."/>
            <person name="Song Y."/>
            <person name="King H."/>
            <person name="Zhang Q."/>
            <person name="Presley C."/>
            <person name="Deng X."/>
            <person name="Wei C.I."/>
            <person name="Xiao S."/>
        </authorList>
    </citation>
    <scope>NUCLEOTIDE SEQUENCE [LARGE SCALE GENOMIC DNA]</scope>
    <source>
        <strain evidence="2">UCSC1</strain>
    </source>
</reference>
<proteinExistence type="predicted"/>
<evidence type="ECO:0000259" key="1">
    <source>
        <dbReference type="Pfam" id="PF03184"/>
    </source>
</evidence>
<protein>
    <recommendedName>
        <fullName evidence="1">DDE-1 domain-containing protein</fullName>
    </recommendedName>
</protein>
<dbReference type="AlphaFoldDB" id="A0A420J8X2"/>
<accession>A0A420J8X2</accession>
<feature type="domain" description="DDE-1" evidence="1">
    <location>
        <begin position="135"/>
        <end position="207"/>
    </location>
</feature>
<dbReference type="GO" id="GO:0003676">
    <property type="term" value="F:nucleic acid binding"/>
    <property type="evidence" value="ECO:0007669"/>
    <property type="project" value="InterPro"/>
</dbReference>
<sequence length="279" mass="31258">MDGLTNFQKNRTFECYKTHDDSGLANAEVIDAALPGLRRSLNMLGELCTIWMKLACFNSMAPRTTATDRVEGLTADKHWVTIADGSDKYEPFFIRYLKLPRCVRRKSANWDSMTKARIKLGCLRSFSSAPSRVFGKNVALENIDIEFLSPNQTSKLQPMDGRILASFRWYYLFYRLSGAVNQDQVGLPDVSKVDAKTTLKWSPLAWNFNHPGFLGPEILTAADEYGEAVLQDVSGALEQLQLAPMSINSLLNPFDDKRPCHIEITGEVRVAAVVKSEVV</sequence>
<comment type="caution">
    <text evidence="2">The sequence shown here is derived from an EMBL/GenBank/DDBJ whole genome shotgun (WGS) entry which is preliminary data.</text>
</comment>
<dbReference type="Pfam" id="PF03184">
    <property type="entry name" value="DDE_1"/>
    <property type="match status" value="1"/>
</dbReference>
<organism evidence="2 3">
    <name type="scientific">Golovinomyces cichoracearum</name>
    <dbReference type="NCBI Taxonomy" id="62708"/>
    <lineage>
        <taxon>Eukaryota</taxon>
        <taxon>Fungi</taxon>
        <taxon>Dikarya</taxon>
        <taxon>Ascomycota</taxon>
        <taxon>Pezizomycotina</taxon>
        <taxon>Leotiomycetes</taxon>
        <taxon>Erysiphales</taxon>
        <taxon>Erysiphaceae</taxon>
        <taxon>Golovinomyces</taxon>
    </lineage>
</organism>